<comment type="caution">
    <text evidence="3">The sequence shown here is derived from an EMBL/GenBank/DDBJ whole genome shotgun (WGS) entry which is preliminary data.</text>
</comment>
<gene>
    <name evidence="3" type="ORF">JF259_14555</name>
</gene>
<dbReference type="SUPFAM" id="SSF48317">
    <property type="entry name" value="Acid phosphatase/Vanadium-dependent haloperoxidase"/>
    <property type="match status" value="1"/>
</dbReference>
<name>A0A8J7LPG1_9FLAO</name>
<dbReference type="InterPro" id="IPR055161">
    <property type="entry name" value="NapH1-like_2nd"/>
</dbReference>
<dbReference type="InterPro" id="IPR049283">
    <property type="entry name" value="DUF6851"/>
</dbReference>
<dbReference type="PANTHER" id="PTHR34599">
    <property type="entry name" value="PEROXIDASE-RELATED"/>
    <property type="match status" value="1"/>
</dbReference>
<dbReference type="InterPro" id="IPR036938">
    <property type="entry name" value="PAP2/HPO_sf"/>
</dbReference>
<dbReference type="Pfam" id="PF21167">
    <property type="entry name" value="DUF6851"/>
    <property type="match status" value="1"/>
</dbReference>
<proteinExistence type="predicted"/>
<dbReference type="Proteomes" id="UP000610931">
    <property type="component" value="Unassembled WGS sequence"/>
</dbReference>
<evidence type="ECO:0000313" key="3">
    <source>
        <dbReference type="EMBL" id="MBJ6369313.1"/>
    </source>
</evidence>
<keyword evidence="4" id="KW-1185">Reference proteome</keyword>
<evidence type="ECO:0000259" key="1">
    <source>
        <dbReference type="Pfam" id="PF21167"/>
    </source>
</evidence>
<feature type="domain" description="Vanadium-dependent haloperoxidase NapH1-like second helical-bundle" evidence="2">
    <location>
        <begin position="289"/>
        <end position="442"/>
    </location>
</feature>
<protein>
    <submittedName>
        <fullName evidence="3">Vanadium-dependent haloperoxidase</fullName>
    </submittedName>
</protein>
<dbReference type="Pfam" id="PF22778">
    <property type="entry name" value="VCPO_2nd"/>
    <property type="match status" value="1"/>
</dbReference>
<organism evidence="3 4">
    <name type="scientific">Snuella sedimenti</name>
    <dbReference type="NCBI Taxonomy" id="2798802"/>
    <lineage>
        <taxon>Bacteria</taxon>
        <taxon>Pseudomonadati</taxon>
        <taxon>Bacteroidota</taxon>
        <taxon>Flavobacteriia</taxon>
        <taxon>Flavobacteriales</taxon>
        <taxon>Flavobacteriaceae</taxon>
        <taxon>Snuella</taxon>
    </lineage>
</organism>
<sequence>MEAEPRGKDNIAYQWAYIALEGTANDTDKFKPRPTITSRFLGLIFTSMFDAWTRYDDKANPVYLNDVARQPENKRTLKNKEIAVSYAAYRALSEYYYSDSIMFKNKMIKLGLDPSNESLDPTTPEGIGNLAAKMVIDARRHDGSNQYGDVEGSMGKPYFDYTGYKPVNDADTNEDINRWQPKYFSDGKGGKFAPGCLTPYWQKVEPLLLSKADQFRPGPPPMLGSDQLKEEVKEVVELQANLTPEHKALVEFMRDGPKSVQQAGHWLKFAQDVSLRDQHTLDEDIKMYFLVESVAMDGFIACWDSKMYYDYARPYALVHEYYQDQVIDAWGGPDKGMVKMKGQEWRPYSPDTFLCPPFPSYVSGHSTISGGCAEALKLFTGDDKFGVEVELIPGALTEPNNLGDPVVLEFPTFTKTGEMAGISRVMGGYHIQADNIEGLNLGRNIARYNYKKYLELIGESNDNL</sequence>
<feature type="domain" description="DUF6851" evidence="1">
    <location>
        <begin position="43"/>
        <end position="181"/>
    </location>
</feature>
<accession>A0A8J7LPG1</accession>
<evidence type="ECO:0000259" key="2">
    <source>
        <dbReference type="Pfam" id="PF22778"/>
    </source>
</evidence>
<dbReference type="AlphaFoldDB" id="A0A8J7LPG1"/>
<dbReference type="InterPro" id="IPR052559">
    <property type="entry name" value="V-haloperoxidase"/>
</dbReference>
<reference evidence="3" key="1">
    <citation type="submission" date="2020-12" db="EMBL/GenBank/DDBJ databases">
        <title>Snuella sp. nov., isolated from sediment in Incheon.</title>
        <authorList>
            <person name="Kim W."/>
        </authorList>
    </citation>
    <scope>NUCLEOTIDE SEQUENCE</scope>
    <source>
        <strain evidence="3">CAU 1569</strain>
    </source>
</reference>
<dbReference type="PANTHER" id="PTHR34599:SF2">
    <property type="entry name" value="TRAF-TYPE DOMAIN-CONTAINING PROTEIN"/>
    <property type="match status" value="1"/>
</dbReference>
<dbReference type="CDD" id="cd03398">
    <property type="entry name" value="PAP2_haloperoxidase"/>
    <property type="match status" value="1"/>
</dbReference>
<dbReference type="EMBL" id="JAELVQ010000023">
    <property type="protein sequence ID" value="MBJ6369313.1"/>
    <property type="molecule type" value="Genomic_DNA"/>
</dbReference>
<dbReference type="Gene3D" id="1.10.606.20">
    <property type="match status" value="1"/>
</dbReference>
<evidence type="ECO:0000313" key="4">
    <source>
        <dbReference type="Proteomes" id="UP000610931"/>
    </source>
</evidence>